<dbReference type="KEGG" id="chu:CHU_1156"/>
<dbReference type="AlphaFoldDB" id="A0A6N4SQ70"/>
<organism evidence="1 2">
    <name type="scientific">Cytophaga hutchinsonii (strain ATCC 33406 / DSM 1761 / CIP 103989 / NBRC 15051 / NCIMB 9469 / D465)</name>
    <dbReference type="NCBI Taxonomy" id="269798"/>
    <lineage>
        <taxon>Bacteria</taxon>
        <taxon>Pseudomonadati</taxon>
        <taxon>Bacteroidota</taxon>
        <taxon>Cytophagia</taxon>
        <taxon>Cytophagales</taxon>
        <taxon>Cytophagaceae</taxon>
        <taxon>Cytophaga</taxon>
    </lineage>
</organism>
<gene>
    <name evidence="1" type="ordered locus">CHU_1156</name>
</gene>
<sequence length="92" mass="10513">MRIFLTEQPCWITATPAGGTTGKSLCATTDIFMYLTFSKNTLSIFPQPFTQNVVLSLKNNPINPLLFSICRVFNRIPSRYRHLRNTIRGIFT</sequence>
<proteinExistence type="predicted"/>
<accession>A0A6N4SQ70</accession>
<dbReference type="Proteomes" id="UP000001822">
    <property type="component" value="Chromosome"/>
</dbReference>
<keyword evidence="2" id="KW-1185">Reference proteome</keyword>
<evidence type="ECO:0000313" key="2">
    <source>
        <dbReference type="Proteomes" id="UP000001822"/>
    </source>
</evidence>
<reference evidence="1 2" key="1">
    <citation type="journal article" date="2007" name="Appl. Environ. Microbiol.">
        <title>Genome sequence of the cellulolytic gliding bacterium Cytophaga hutchinsonii.</title>
        <authorList>
            <person name="Xie G."/>
            <person name="Bruce D.C."/>
            <person name="Challacombe J.F."/>
            <person name="Chertkov O."/>
            <person name="Detter J.C."/>
            <person name="Gilna P."/>
            <person name="Han C.S."/>
            <person name="Lucas S."/>
            <person name="Misra M."/>
            <person name="Myers G.L."/>
            <person name="Richardson P."/>
            <person name="Tapia R."/>
            <person name="Thayer N."/>
            <person name="Thompson L.S."/>
            <person name="Brettin T.S."/>
            <person name="Henrissat B."/>
            <person name="Wilson D.B."/>
            <person name="McBride M.J."/>
        </authorList>
    </citation>
    <scope>NUCLEOTIDE SEQUENCE [LARGE SCALE GENOMIC DNA]</scope>
    <source>
        <strain evidence="2">ATCC 33406 / DSM 1761 / CIP 103989 / NBRC 15051 / NCIMB 9469 / D465</strain>
    </source>
</reference>
<name>A0A6N4SQ70_CYTH3</name>
<evidence type="ECO:0000313" key="1">
    <source>
        <dbReference type="EMBL" id="ABG58431.1"/>
    </source>
</evidence>
<dbReference type="EMBL" id="CP000383">
    <property type="protein sequence ID" value="ABG58431.1"/>
    <property type="molecule type" value="Genomic_DNA"/>
</dbReference>
<protein>
    <submittedName>
        <fullName evidence="1">Uncharacterized protein</fullName>
    </submittedName>
</protein>